<dbReference type="RefSeq" id="WP_065248348.1">
    <property type="nucleotide sequence ID" value="NZ_CP012117.1"/>
</dbReference>
<evidence type="ECO:0000259" key="4">
    <source>
        <dbReference type="SMART" id="SM00563"/>
    </source>
</evidence>
<protein>
    <submittedName>
        <fullName evidence="5">1-acylglycerol-3-phosphate O-acyltransferase</fullName>
        <ecNumber evidence="5">2.3.1.51</ecNumber>
    </submittedName>
</protein>
<dbReference type="GO" id="GO:0006654">
    <property type="term" value="P:phosphatidic acid biosynthetic process"/>
    <property type="evidence" value="ECO:0007669"/>
    <property type="project" value="TreeGrafter"/>
</dbReference>
<keyword evidence="1 5" id="KW-0808">Transferase</keyword>
<dbReference type="Pfam" id="PF01553">
    <property type="entry name" value="Acyltransferase"/>
    <property type="match status" value="1"/>
</dbReference>
<dbReference type="PANTHER" id="PTHR10434">
    <property type="entry name" value="1-ACYL-SN-GLYCEROL-3-PHOSPHATE ACYLTRANSFERASE"/>
    <property type="match status" value="1"/>
</dbReference>
<evidence type="ECO:0000256" key="2">
    <source>
        <dbReference type="ARBA" id="ARBA00023315"/>
    </source>
</evidence>
<evidence type="ECO:0000313" key="5">
    <source>
        <dbReference type="EMBL" id="ANP28348.1"/>
    </source>
</evidence>
<dbReference type="InterPro" id="IPR002123">
    <property type="entry name" value="Plipid/glycerol_acylTrfase"/>
</dbReference>
<dbReference type="STRING" id="1630135.DAD186_17980"/>
<dbReference type="EC" id="2.3.1.51" evidence="5"/>
<dbReference type="Proteomes" id="UP000092596">
    <property type="component" value="Chromosome"/>
</dbReference>
<reference evidence="5 6" key="1">
    <citation type="submission" date="2015-06" db="EMBL/GenBank/DDBJ databases">
        <title>Investigation of pathophysiology for high-risk pregnancy and development of treatment modality based on it.</title>
        <authorList>
            <person name="Kim B.-C."/>
            <person name="Lim S."/>
        </authorList>
    </citation>
    <scope>NUCLEOTIDE SEQUENCE [LARGE SCALE GENOMIC DNA]</scope>
    <source>
        <strain evidence="5 6">AD1-86</strain>
    </source>
</reference>
<dbReference type="KEGG" id="dva:DAD186_17980"/>
<dbReference type="GO" id="GO:0003841">
    <property type="term" value="F:1-acylglycerol-3-phosphate O-acyltransferase activity"/>
    <property type="evidence" value="ECO:0007669"/>
    <property type="project" value="UniProtKB-EC"/>
</dbReference>
<feature type="region of interest" description="Disordered" evidence="3">
    <location>
        <begin position="203"/>
        <end position="222"/>
    </location>
</feature>
<name>A0A1B0ZKD5_9MICO</name>
<dbReference type="SUPFAM" id="SSF69593">
    <property type="entry name" value="Glycerol-3-phosphate (1)-acyltransferase"/>
    <property type="match status" value="1"/>
</dbReference>
<gene>
    <name evidence="5" type="ORF">DAD186_17980</name>
</gene>
<dbReference type="SMART" id="SM00563">
    <property type="entry name" value="PlsC"/>
    <property type="match status" value="1"/>
</dbReference>
<feature type="domain" description="Phospholipid/glycerol acyltransferase" evidence="4">
    <location>
        <begin position="34"/>
        <end position="153"/>
    </location>
</feature>
<organism evidence="5 6">
    <name type="scientific">Dermabacter vaginalis</name>
    <dbReference type="NCBI Taxonomy" id="1630135"/>
    <lineage>
        <taxon>Bacteria</taxon>
        <taxon>Bacillati</taxon>
        <taxon>Actinomycetota</taxon>
        <taxon>Actinomycetes</taxon>
        <taxon>Micrococcales</taxon>
        <taxon>Dermabacteraceae</taxon>
        <taxon>Dermabacter</taxon>
    </lineage>
</organism>
<proteinExistence type="predicted"/>
<dbReference type="CDD" id="cd07989">
    <property type="entry name" value="LPLAT_AGPAT-like"/>
    <property type="match status" value="1"/>
</dbReference>
<sequence>MFYKTAHRLVAPIIKAWWRPKVTGLENVPETGPVIIAANHHANVDSFLVPVVFNRKVRYIIKADFWHKTGLTARIKQRFFEAVGSIPVERGTLKSAHGSLEKARQVLEEGGVFAIYPEGTRSKTGKLGRGRTGIAWLEEKTSAPVIPVGLVGTEKLFVPGKTLPRPRRAKLEVRIGTPIDFSDIDRSLPENRRRRAITDRVMEEIQKLSGQERETPQPKTEH</sequence>
<dbReference type="PANTHER" id="PTHR10434:SF11">
    <property type="entry name" value="1-ACYL-SN-GLYCEROL-3-PHOSPHATE ACYLTRANSFERASE"/>
    <property type="match status" value="1"/>
</dbReference>
<dbReference type="GO" id="GO:0005886">
    <property type="term" value="C:plasma membrane"/>
    <property type="evidence" value="ECO:0007669"/>
    <property type="project" value="TreeGrafter"/>
</dbReference>
<dbReference type="EMBL" id="CP012117">
    <property type="protein sequence ID" value="ANP28348.1"/>
    <property type="molecule type" value="Genomic_DNA"/>
</dbReference>
<evidence type="ECO:0000313" key="6">
    <source>
        <dbReference type="Proteomes" id="UP000092596"/>
    </source>
</evidence>
<keyword evidence="2 5" id="KW-0012">Acyltransferase</keyword>
<evidence type="ECO:0000256" key="3">
    <source>
        <dbReference type="SAM" id="MobiDB-lite"/>
    </source>
</evidence>
<accession>A0A1B0ZKD5</accession>
<dbReference type="AlphaFoldDB" id="A0A1B0ZKD5"/>
<evidence type="ECO:0000256" key="1">
    <source>
        <dbReference type="ARBA" id="ARBA00022679"/>
    </source>
</evidence>
<dbReference type="PATRIC" id="fig|1630135.4.peg.1796"/>